<reference evidence="13 14" key="1">
    <citation type="journal article" date="2015" name="Plant Cell">
        <title>Oil accumulation by the oleaginous diatom Fistulifera solaris as revealed by the genome and transcriptome.</title>
        <authorList>
            <person name="Tanaka T."/>
            <person name="Maeda Y."/>
            <person name="Veluchamy A."/>
            <person name="Tanaka M."/>
            <person name="Abida H."/>
            <person name="Marechal E."/>
            <person name="Bowler C."/>
            <person name="Muto M."/>
            <person name="Sunaga Y."/>
            <person name="Tanaka M."/>
            <person name="Yoshino T."/>
            <person name="Taniguchi T."/>
            <person name="Fukuda Y."/>
            <person name="Nemoto M."/>
            <person name="Matsumoto M."/>
            <person name="Wong P.S."/>
            <person name="Aburatani S."/>
            <person name="Fujibuchi W."/>
        </authorList>
    </citation>
    <scope>NUCLEOTIDE SEQUENCE [LARGE SCALE GENOMIC DNA]</scope>
    <source>
        <strain evidence="13 14">JPCC DA0580</strain>
    </source>
</reference>
<keyword evidence="4 10" id="KW-0479">Metal-binding</keyword>
<evidence type="ECO:0000256" key="3">
    <source>
        <dbReference type="ARBA" id="ARBA00022692"/>
    </source>
</evidence>
<dbReference type="InterPro" id="IPR023214">
    <property type="entry name" value="HAD_sf"/>
</dbReference>
<dbReference type="InterPro" id="IPR059000">
    <property type="entry name" value="ATPase_P-type_domA"/>
</dbReference>
<dbReference type="SUPFAM" id="SSF81665">
    <property type="entry name" value="Calcium ATPase, transmembrane domain M"/>
    <property type="match status" value="1"/>
</dbReference>
<dbReference type="InterPro" id="IPR036412">
    <property type="entry name" value="HAD-like_sf"/>
</dbReference>
<dbReference type="NCBIfam" id="TIGR01525">
    <property type="entry name" value="ATPase-IB_hvy"/>
    <property type="match status" value="1"/>
</dbReference>
<feature type="transmembrane region" description="Helical" evidence="10">
    <location>
        <begin position="927"/>
        <end position="945"/>
    </location>
</feature>
<dbReference type="GO" id="GO:0012505">
    <property type="term" value="C:endomembrane system"/>
    <property type="evidence" value="ECO:0007669"/>
    <property type="project" value="UniProtKB-SubCell"/>
</dbReference>
<dbReference type="OrthoDB" id="432719at2759"/>
<feature type="domain" description="P-type ATPase A" evidence="11">
    <location>
        <begin position="385"/>
        <end position="485"/>
    </location>
</feature>
<dbReference type="PRINTS" id="PR00119">
    <property type="entry name" value="CATATPASE"/>
</dbReference>
<name>A0A1Z5KRJ7_FISSO</name>
<keyword evidence="6 10" id="KW-0067">ATP-binding</keyword>
<dbReference type="Proteomes" id="UP000198406">
    <property type="component" value="Unassembled WGS sequence"/>
</dbReference>
<dbReference type="GO" id="GO:0043682">
    <property type="term" value="F:P-type divalent copper transporter activity"/>
    <property type="evidence" value="ECO:0007669"/>
    <property type="project" value="TreeGrafter"/>
</dbReference>
<comment type="caution">
    <text evidence="13">The sequence shown here is derived from an EMBL/GenBank/DDBJ whole genome shotgun (WGS) entry which is preliminary data.</text>
</comment>
<keyword evidence="8 10" id="KW-1133">Transmembrane helix</keyword>
<dbReference type="InParanoid" id="A0A1Z5KRJ7"/>
<evidence type="ECO:0000313" key="13">
    <source>
        <dbReference type="EMBL" id="GAX28732.1"/>
    </source>
</evidence>
<dbReference type="Gene3D" id="3.40.50.1000">
    <property type="entry name" value="HAD superfamily/HAD-like"/>
    <property type="match status" value="1"/>
</dbReference>
<organism evidence="13 14">
    <name type="scientific">Fistulifera solaris</name>
    <name type="common">Oleaginous diatom</name>
    <dbReference type="NCBI Taxonomy" id="1519565"/>
    <lineage>
        <taxon>Eukaryota</taxon>
        <taxon>Sar</taxon>
        <taxon>Stramenopiles</taxon>
        <taxon>Ochrophyta</taxon>
        <taxon>Bacillariophyta</taxon>
        <taxon>Bacillariophyceae</taxon>
        <taxon>Bacillariophycidae</taxon>
        <taxon>Naviculales</taxon>
        <taxon>Naviculaceae</taxon>
        <taxon>Fistulifera</taxon>
    </lineage>
</organism>
<evidence type="ECO:0000256" key="8">
    <source>
        <dbReference type="ARBA" id="ARBA00022989"/>
    </source>
</evidence>
<dbReference type="CDD" id="cd02094">
    <property type="entry name" value="P-type_ATPase_Cu-like"/>
    <property type="match status" value="1"/>
</dbReference>
<evidence type="ECO:0000256" key="2">
    <source>
        <dbReference type="ARBA" id="ARBA00006024"/>
    </source>
</evidence>
<protein>
    <submittedName>
        <fullName evidence="13">Cu2+-exporting ATPase</fullName>
        <ecNumber evidence="13">3.6.3.4</ecNumber>
    </submittedName>
</protein>
<dbReference type="InterPro" id="IPR027256">
    <property type="entry name" value="P-typ_ATPase_IB"/>
</dbReference>
<dbReference type="Pfam" id="PF00122">
    <property type="entry name" value="E1-E2_ATPase"/>
    <property type="match status" value="1"/>
</dbReference>
<dbReference type="SFLD" id="SFLDS00003">
    <property type="entry name" value="Haloacid_Dehalogenase"/>
    <property type="match status" value="1"/>
</dbReference>
<dbReference type="Gene3D" id="2.70.150.10">
    <property type="entry name" value="Calcium-transporting ATPase, cytoplasmic transduction domain A"/>
    <property type="match status" value="1"/>
</dbReference>
<dbReference type="GO" id="GO:0055070">
    <property type="term" value="P:copper ion homeostasis"/>
    <property type="evidence" value="ECO:0007669"/>
    <property type="project" value="TreeGrafter"/>
</dbReference>
<evidence type="ECO:0000256" key="5">
    <source>
        <dbReference type="ARBA" id="ARBA00022741"/>
    </source>
</evidence>
<evidence type="ECO:0000256" key="7">
    <source>
        <dbReference type="ARBA" id="ARBA00022967"/>
    </source>
</evidence>
<keyword evidence="9 10" id="KW-0472">Membrane</keyword>
<dbReference type="Gene3D" id="3.30.70.100">
    <property type="match status" value="2"/>
</dbReference>
<dbReference type="InterPro" id="IPR008250">
    <property type="entry name" value="ATPase_P-typ_transduc_dom_A_sf"/>
</dbReference>
<keyword evidence="13" id="KW-0378">Hydrolase</keyword>
<dbReference type="InterPro" id="IPR044492">
    <property type="entry name" value="P_typ_ATPase_HD_dom"/>
</dbReference>
<dbReference type="EMBL" id="BDSP01000279">
    <property type="protein sequence ID" value="GAX28732.1"/>
    <property type="molecule type" value="Genomic_DNA"/>
</dbReference>
<dbReference type="InterPro" id="IPR023298">
    <property type="entry name" value="ATPase_P-typ_TM_dom_sf"/>
</dbReference>
<keyword evidence="5 10" id="KW-0547">Nucleotide-binding</keyword>
<evidence type="ECO:0000256" key="10">
    <source>
        <dbReference type="RuleBase" id="RU362081"/>
    </source>
</evidence>
<dbReference type="InterPro" id="IPR006121">
    <property type="entry name" value="HMA_dom"/>
</dbReference>
<dbReference type="GO" id="GO:0016887">
    <property type="term" value="F:ATP hydrolysis activity"/>
    <property type="evidence" value="ECO:0007669"/>
    <property type="project" value="InterPro"/>
</dbReference>
<dbReference type="AlphaFoldDB" id="A0A1Z5KRJ7"/>
<feature type="transmembrane region" description="Helical" evidence="10">
    <location>
        <begin position="219"/>
        <end position="236"/>
    </location>
</feature>
<evidence type="ECO:0000256" key="6">
    <source>
        <dbReference type="ARBA" id="ARBA00022840"/>
    </source>
</evidence>
<feature type="transmembrane region" description="Helical" evidence="10">
    <location>
        <begin position="534"/>
        <end position="555"/>
    </location>
</feature>
<evidence type="ECO:0000256" key="9">
    <source>
        <dbReference type="ARBA" id="ARBA00023136"/>
    </source>
</evidence>
<feature type="transmembrane region" description="Helical" evidence="10">
    <location>
        <begin position="501"/>
        <end position="522"/>
    </location>
</feature>
<feature type="transmembrane region" description="Helical" evidence="10">
    <location>
        <begin position="892"/>
        <end position="915"/>
    </location>
</feature>
<dbReference type="GO" id="GO:0005507">
    <property type="term" value="F:copper ion binding"/>
    <property type="evidence" value="ECO:0007669"/>
    <property type="project" value="TreeGrafter"/>
</dbReference>
<keyword evidence="7" id="KW-1278">Translocase</keyword>
<dbReference type="Pfam" id="PF00702">
    <property type="entry name" value="Hydrolase"/>
    <property type="match status" value="1"/>
</dbReference>
<evidence type="ECO:0000256" key="4">
    <source>
        <dbReference type="ARBA" id="ARBA00022723"/>
    </source>
</evidence>
<dbReference type="SUPFAM" id="SSF55008">
    <property type="entry name" value="HMA, heavy metal-associated domain"/>
    <property type="match status" value="2"/>
</dbReference>
<dbReference type="SFLD" id="SFLDF00027">
    <property type="entry name" value="p-type_atpase"/>
    <property type="match status" value="1"/>
</dbReference>
<dbReference type="Pfam" id="PF00403">
    <property type="entry name" value="HMA"/>
    <property type="match status" value="1"/>
</dbReference>
<dbReference type="EC" id="3.6.3.4" evidence="13"/>
<dbReference type="PANTHER" id="PTHR43520">
    <property type="entry name" value="ATP7, ISOFORM B"/>
    <property type="match status" value="1"/>
</dbReference>
<dbReference type="InterPro" id="IPR001757">
    <property type="entry name" value="P_typ_ATPase"/>
</dbReference>
<dbReference type="GO" id="GO:0016020">
    <property type="term" value="C:membrane"/>
    <property type="evidence" value="ECO:0007669"/>
    <property type="project" value="UniProtKB-SubCell"/>
</dbReference>
<dbReference type="SUPFAM" id="SSF56784">
    <property type="entry name" value="HAD-like"/>
    <property type="match status" value="1"/>
</dbReference>
<sequence length="1001" mass="108836">MTPITVHLQVEGMMCQTNCGSTVRNALLGCEGAVTAEAFYKERRAFVVFAINKSLQECQDAAIEMVDCVGFDASIIDDIDEYLEQKQAENSTTGREDHDDGQLMLTDDQVAVGDHEIVFQVGGMSCAVCTGRVERALQEAHSAVKAVSVILATARAVVEWEALDEYEQDGLMILQTREEIASACENAIRMAGYECHVLEQNLRRNAEQLEHARTQELRSWKMLFTVSLSLTVPMFVLDKGCISIPFGQHWVPSSKLWAIFFLSSLIQLGVGYRFYHAAWKGWTNGRVMGMDFLVVLGTTASYVYSTVLFALQLFTGEMTELMPNFMTGGMLLTFVTLGKYLESYAKGKTASALLTLMELQPLNASRVTNFYGEDSGAYINLATLKIEDVDVADIRVGDYLMVMPGSRIPTDGKLVAASGTKRELNDKGGQAYVDESALSGEPFPVAKRVGDPLFCSTVNQLSPLLMRVTAVGGETTLSKIVKLMENAQRHKAPIQAYADKVACLFAPCVMCLSFITFTFWLIFNRGVSFEERFFEAVMSAISVVVVACPCALGLATPTAVMVGTGVGANLGLLIKGGVVLENMHRVDTAIFDKTGTLTTGRAVLRERIELLDAHDELYENKPNRVPDDCLALWLAACAETQSEHPLGKAIVNAAKTLWGGDVTCSSEGTVINSFSVVPGAGVECCVVKPNWGERWIRVGSRSFSCPGESIRSFDGAISRMREAGQAVVHVSVMDRDTSLWREIGIIAVADSIKDGAKATVAALQNMEIDVWICTGDHEQTALAVAKELGIAAANVCAGVTPEGKADLVSRLQKRRRPKGSSPSHSKECFESVVAMIGDGINDSVALARADIGVAIGAGTEIAIEAADIVLVRSSLEDVVVAIHLSRVVLRRIIVNFVWAMGYNLVALPFAAGLLYPFTGYRLPPEMAGLMMALSSVSVVTSSLLLKNYSKPTVLEDGTIAGDSGLFTRIEFMANRLWNRRPWSEVSRYKDLRGISEDLELV</sequence>
<evidence type="ECO:0000259" key="11">
    <source>
        <dbReference type="Pfam" id="PF00122"/>
    </source>
</evidence>
<dbReference type="NCBIfam" id="TIGR01494">
    <property type="entry name" value="ATPase_P-type"/>
    <property type="match status" value="2"/>
</dbReference>
<dbReference type="InterPro" id="IPR023299">
    <property type="entry name" value="ATPase_P-typ_cyto_dom_N"/>
</dbReference>
<keyword evidence="3 10" id="KW-0812">Transmembrane</keyword>
<feature type="transmembrane region" description="Helical" evidence="10">
    <location>
        <begin position="256"/>
        <end position="275"/>
    </location>
</feature>
<comment type="similarity">
    <text evidence="2 10">Belongs to the cation transport ATPase (P-type) (TC 3.A.3) family. Type IB subfamily.</text>
</comment>
<comment type="subcellular location">
    <subcellularLocation>
        <location evidence="1">Endomembrane system</location>
        <topology evidence="1">Multi-pass membrane protein</topology>
    </subcellularLocation>
    <subcellularLocation>
        <location evidence="10">Membrane</location>
    </subcellularLocation>
</comment>
<feature type="domain" description="HMA" evidence="12">
    <location>
        <begin position="118"/>
        <end position="164"/>
    </location>
</feature>
<dbReference type="InterPro" id="IPR018303">
    <property type="entry name" value="ATPase_P-typ_P_site"/>
</dbReference>
<dbReference type="CDD" id="cd00371">
    <property type="entry name" value="HMA"/>
    <property type="match status" value="2"/>
</dbReference>
<gene>
    <name evidence="13" type="ORF">FisN_25Lh216</name>
</gene>
<evidence type="ECO:0000259" key="12">
    <source>
        <dbReference type="Pfam" id="PF00403"/>
    </source>
</evidence>
<keyword evidence="14" id="KW-1185">Reference proteome</keyword>
<proteinExistence type="inferred from homology"/>
<evidence type="ECO:0000256" key="1">
    <source>
        <dbReference type="ARBA" id="ARBA00004127"/>
    </source>
</evidence>
<dbReference type="SUPFAM" id="SSF81653">
    <property type="entry name" value="Calcium ATPase, transduction domain A"/>
    <property type="match status" value="1"/>
</dbReference>
<dbReference type="Gene3D" id="3.40.1110.10">
    <property type="entry name" value="Calcium-transporting ATPase, cytoplasmic domain N"/>
    <property type="match status" value="1"/>
</dbReference>
<feature type="transmembrane region" description="Helical" evidence="10">
    <location>
        <begin position="321"/>
        <end position="341"/>
    </location>
</feature>
<accession>A0A1Z5KRJ7</accession>
<dbReference type="InterPro" id="IPR036163">
    <property type="entry name" value="HMA_dom_sf"/>
</dbReference>
<dbReference type="GO" id="GO:0005524">
    <property type="term" value="F:ATP binding"/>
    <property type="evidence" value="ECO:0007669"/>
    <property type="project" value="UniProtKB-UniRule"/>
</dbReference>
<dbReference type="SFLD" id="SFLDG00002">
    <property type="entry name" value="C1.7:_P-type_atpase_like"/>
    <property type="match status" value="1"/>
</dbReference>
<evidence type="ECO:0000313" key="14">
    <source>
        <dbReference type="Proteomes" id="UP000198406"/>
    </source>
</evidence>
<dbReference type="PROSITE" id="PS00154">
    <property type="entry name" value="ATPASE_E1_E2"/>
    <property type="match status" value="1"/>
</dbReference>
<dbReference type="PANTHER" id="PTHR43520:SF8">
    <property type="entry name" value="P-TYPE CU(+) TRANSPORTER"/>
    <property type="match status" value="1"/>
</dbReference>
<feature type="transmembrane region" description="Helical" evidence="10">
    <location>
        <begin position="287"/>
        <end position="315"/>
    </location>
</feature>